<dbReference type="InterPro" id="IPR043502">
    <property type="entry name" value="DNA/RNA_pol_sf"/>
</dbReference>
<dbReference type="EMBL" id="BPVZ01000037">
    <property type="protein sequence ID" value="GKV12842.1"/>
    <property type="molecule type" value="Genomic_DNA"/>
</dbReference>
<organism evidence="1 2">
    <name type="scientific">Rubroshorea leprosula</name>
    <dbReference type="NCBI Taxonomy" id="152421"/>
    <lineage>
        <taxon>Eukaryota</taxon>
        <taxon>Viridiplantae</taxon>
        <taxon>Streptophyta</taxon>
        <taxon>Embryophyta</taxon>
        <taxon>Tracheophyta</taxon>
        <taxon>Spermatophyta</taxon>
        <taxon>Magnoliopsida</taxon>
        <taxon>eudicotyledons</taxon>
        <taxon>Gunneridae</taxon>
        <taxon>Pentapetalae</taxon>
        <taxon>rosids</taxon>
        <taxon>malvids</taxon>
        <taxon>Malvales</taxon>
        <taxon>Dipterocarpaceae</taxon>
        <taxon>Rubroshorea</taxon>
    </lineage>
</organism>
<dbReference type="Proteomes" id="UP001054252">
    <property type="component" value="Unassembled WGS sequence"/>
</dbReference>
<protein>
    <submittedName>
        <fullName evidence="1">Uncharacterized protein</fullName>
    </submittedName>
</protein>
<sequence length="300" mass="33388">MASSFSPSSSSEQVSSLFSSISSTSFTTSSNPTIPNFPIIPSLSTIGTYTFSTPNTIYPTHHNTIPSIFSHPVFTVSNIKTFVPETLTHENYAIWKELMFPVFKSKGVYGHIDGTDPRPPPTSPNFEAWMQIDFQILSWIHAAISTEVGCLDSCRFTSGYCLFFGRSLISWSSKKQHTVARSSAEAEYRAMANAVAKVIWVRQLLAALRFLLSSPPVLYCDNLSAIYLSLNPIQHQRRKHIEIDIRSVRERVASRFILLQHVPFTLQRADILTKALSTTAFCSQRSNLCVLCNPAQIAGG</sequence>
<proteinExistence type="predicted"/>
<accession>A0AAV5JMQ4</accession>
<dbReference type="SUPFAM" id="SSF56672">
    <property type="entry name" value="DNA/RNA polymerases"/>
    <property type="match status" value="1"/>
</dbReference>
<keyword evidence="2" id="KW-1185">Reference proteome</keyword>
<dbReference type="PANTHER" id="PTHR11439:SF524">
    <property type="entry name" value="RNA-DIRECTED DNA POLYMERASE, PROTEIN KINASE RLK-PELLE-DLSV FAMILY"/>
    <property type="match status" value="1"/>
</dbReference>
<name>A0AAV5JMQ4_9ROSI</name>
<comment type="caution">
    <text evidence="1">The sequence shown here is derived from an EMBL/GenBank/DDBJ whole genome shotgun (WGS) entry which is preliminary data.</text>
</comment>
<dbReference type="CDD" id="cd09272">
    <property type="entry name" value="RNase_HI_RT_Ty1"/>
    <property type="match status" value="1"/>
</dbReference>
<evidence type="ECO:0000313" key="1">
    <source>
        <dbReference type="EMBL" id="GKV12842.1"/>
    </source>
</evidence>
<dbReference type="PANTHER" id="PTHR11439">
    <property type="entry name" value="GAG-POL-RELATED RETROTRANSPOSON"/>
    <property type="match status" value="1"/>
</dbReference>
<dbReference type="AlphaFoldDB" id="A0AAV5JMQ4"/>
<evidence type="ECO:0000313" key="2">
    <source>
        <dbReference type="Proteomes" id="UP001054252"/>
    </source>
</evidence>
<gene>
    <name evidence="1" type="ORF">SLEP1_g23936</name>
</gene>
<reference evidence="1 2" key="1">
    <citation type="journal article" date="2021" name="Commun. Biol.">
        <title>The genome of Shorea leprosula (Dipterocarpaceae) highlights the ecological relevance of drought in aseasonal tropical rainforests.</title>
        <authorList>
            <person name="Ng K.K.S."/>
            <person name="Kobayashi M.J."/>
            <person name="Fawcett J.A."/>
            <person name="Hatakeyama M."/>
            <person name="Paape T."/>
            <person name="Ng C.H."/>
            <person name="Ang C.C."/>
            <person name="Tnah L.H."/>
            <person name="Lee C.T."/>
            <person name="Nishiyama T."/>
            <person name="Sese J."/>
            <person name="O'Brien M.J."/>
            <person name="Copetti D."/>
            <person name="Mohd Noor M.I."/>
            <person name="Ong R.C."/>
            <person name="Putra M."/>
            <person name="Sireger I.Z."/>
            <person name="Indrioko S."/>
            <person name="Kosugi Y."/>
            <person name="Izuno A."/>
            <person name="Isagi Y."/>
            <person name="Lee S.L."/>
            <person name="Shimizu K.K."/>
        </authorList>
    </citation>
    <scope>NUCLEOTIDE SEQUENCE [LARGE SCALE GENOMIC DNA]</scope>
    <source>
        <strain evidence="1">214</strain>
    </source>
</reference>